<protein>
    <submittedName>
        <fullName evidence="2">Panacea domain-containing protein</fullName>
    </submittedName>
</protein>
<dbReference type="InterPro" id="IPR025272">
    <property type="entry name" value="SocA_Panacea"/>
</dbReference>
<comment type="caution">
    <text evidence="2">The sequence shown here is derived from an EMBL/GenBank/DDBJ whole genome shotgun (WGS) entry which is preliminary data.</text>
</comment>
<feature type="domain" description="Antitoxin SocA-like Panacea" evidence="1">
    <location>
        <begin position="32"/>
        <end position="135"/>
    </location>
</feature>
<reference evidence="3" key="1">
    <citation type="journal article" date="2019" name="Int. J. Syst. Evol. Microbiol.">
        <title>The Global Catalogue of Microorganisms (GCM) 10K type strain sequencing project: providing services to taxonomists for standard genome sequencing and annotation.</title>
        <authorList>
            <consortium name="The Broad Institute Genomics Platform"/>
            <consortium name="The Broad Institute Genome Sequencing Center for Infectious Disease"/>
            <person name="Wu L."/>
            <person name="Ma J."/>
        </authorList>
    </citation>
    <scope>NUCLEOTIDE SEQUENCE [LARGE SCALE GENOMIC DNA]</scope>
    <source>
        <strain evidence="3">CECT 8531</strain>
    </source>
</reference>
<keyword evidence="3" id="KW-1185">Reference proteome</keyword>
<gene>
    <name evidence="2" type="ORF">ACFOWX_10940</name>
</gene>
<dbReference type="Pfam" id="PF13274">
    <property type="entry name" value="SocA_Panacea"/>
    <property type="match status" value="1"/>
</dbReference>
<accession>A0ABV8RI41</accession>
<evidence type="ECO:0000313" key="3">
    <source>
        <dbReference type="Proteomes" id="UP001595887"/>
    </source>
</evidence>
<dbReference type="Proteomes" id="UP001595887">
    <property type="component" value="Unassembled WGS sequence"/>
</dbReference>
<evidence type="ECO:0000313" key="2">
    <source>
        <dbReference type="EMBL" id="MFC4292928.1"/>
    </source>
</evidence>
<dbReference type="EMBL" id="JBHSDH010000013">
    <property type="protein sequence ID" value="MFC4292928.1"/>
    <property type="molecule type" value="Genomic_DNA"/>
</dbReference>
<dbReference type="RefSeq" id="WP_381424018.1">
    <property type="nucleotide sequence ID" value="NZ_JBHSDH010000013.1"/>
</dbReference>
<proteinExistence type="predicted"/>
<organism evidence="2 3">
    <name type="scientific">Sphingorhabdus arenilitoris</name>
    <dbReference type="NCBI Taxonomy" id="1490041"/>
    <lineage>
        <taxon>Bacteria</taxon>
        <taxon>Pseudomonadati</taxon>
        <taxon>Pseudomonadota</taxon>
        <taxon>Alphaproteobacteria</taxon>
        <taxon>Sphingomonadales</taxon>
        <taxon>Sphingomonadaceae</taxon>
        <taxon>Sphingorhabdus</taxon>
    </lineage>
</organism>
<name>A0ABV8RI41_9SPHN</name>
<sequence>MTSPSTYSVKEVANWILDFCENHGERPTNMALNKLIYFAYEYALLKESRKLTLAKIEAWDHGPVFREVYSAFKKFGADPITDRATRYNTETNSVENVNPTIELSDQAIIVEAIEPLIRLPAFILREMSHDLGGAWSKVWNHKSSSNPGMEISDELILESKMTSR</sequence>
<evidence type="ECO:0000259" key="1">
    <source>
        <dbReference type="Pfam" id="PF13274"/>
    </source>
</evidence>